<dbReference type="AlphaFoldDB" id="A0AAW0SP98"/>
<sequence>MTPAVTPAPTGDTMVTTMYGAGVSLAALLAVKSTKCVCSERSISSTPLPAPLGPLFIAVSYARADVVTLPYESPSPSSATTGPAIGASTCSAAPTRRSGGRFLRSQDTQAAPTHQQPAPVPAGASECFSRQRLSPATFFPQLLHPGFSDFCTLPVLNLHCDQLLRQQTCSSIPLRYCWSLSLFTSSAALFSESDIVLACPAPH</sequence>
<dbReference type="EMBL" id="JARAKH010000048">
    <property type="protein sequence ID" value="KAK8376811.1"/>
    <property type="molecule type" value="Genomic_DNA"/>
</dbReference>
<feature type="compositionally biased region" description="Polar residues" evidence="1">
    <location>
        <begin position="105"/>
        <end position="116"/>
    </location>
</feature>
<organism evidence="2 3">
    <name type="scientific">Scylla paramamosain</name>
    <name type="common">Mud crab</name>
    <dbReference type="NCBI Taxonomy" id="85552"/>
    <lineage>
        <taxon>Eukaryota</taxon>
        <taxon>Metazoa</taxon>
        <taxon>Ecdysozoa</taxon>
        <taxon>Arthropoda</taxon>
        <taxon>Crustacea</taxon>
        <taxon>Multicrustacea</taxon>
        <taxon>Malacostraca</taxon>
        <taxon>Eumalacostraca</taxon>
        <taxon>Eucarida</taxon>
        <taxon>Decapoda</taxon>
        <taxon>Pleocyemata</taxon>
        <taxon>Brachyura</taxon>
        <taxon>Eubrachyura</taxon>
        <taxon>Portunoidea</taxon>
        <taxon>Portunidae</taxon>
        <taxon>Portuninae</taxon>
        <taxon>Scylla</taxon>
    </lineage>
</organism>
<comment type="caution">
    <text evidence="2">The sequence shown here is derived from an EMBL/GenBank/DDBJ whole genome shotgun (WGS) entry which is preliminary data.</text>
</comment>
<reference evidence="2 3" key="1">
    <citation type="submission" date="2023-03" db="EMBL/GenBank/DDBJ databases">
        <title>High-quality genome of Scylla paramamosain provides insights in environmental adaptation.</title>
        <authorList>
            <person name="Zhang L."/>
        </authorList>
    </citation>
    <scope>NUCLEOTIDE SEQUENCE [LARGE SCALE GENOMIC DNA]</scope>
    <source>
        <strain evidence="2">LZ_2023a</strain>
        <tissue evidence="2">Muscle</tissue>
    </source>
</reference>
<dbReference type="Proteomes" id="UP001487740">
    <property type="component" value="Unassembled WGS sequence"/>
</dbReference>
<proteinExistence type="predicted"/>
<accession>A0AAW0SP98</accession>
<evidence type="ECO:0000256" key="1">
    <source>
        <dbReference type="SAM" id="MobiDB-lite"/>
    </source>
</evidence>
<keyword evidence="3" id="KW-1185">Reference proteome</keyword>
<gene>
    <name evidence="2" type="ORF">O3P69_010024</name>
</gene>
<protein>
    <submittedName>
        <fullName evidence="2">Uncharacterized protein</fullName>
    </submittedName>
</protein>
<name>A0AAW0SP98_SCYPA</name>
<feature type="region of interest" description="Disordered" evidence="1">
    <location>
        <begin position="75"/>
        <end position="121"/>
    </location>
</feature>
<evidence type="ECO:0000313" key="2">
    <source>
        <dbReference type="EMBL" id="KAK8376811.1"/>
    </source>
</evidence>
<evidence type="ECO:0000313" key="3">
    <source>
        <dbReference type="Proteomes" id="UP001487740"/>
    </source>
</evidence>